<keyword evidence="3" id="KW-0812">Transmembrane</keyword>
<gene>
    <name evidence="6" type="ORF">C6P40_000079</name>
</gene>
<keyword evidence="7" id="KW-1185">Reference proteome</keyword>
<dbReference type="PANTHER" id="PTHR43791:SF97">
    <property type="entry name" value="ALLANTOATE TRANSPORTER, PUTATIVE (AFU_ORTHOLOGUE AFUA_1G14700)-RELATED"/>
    <property type="match status" value="1"/>
</dbReference>
<dbReference type="GO" id="GO:0022857">
    <property type="term" value="F:transmembrane transporter activity"/>
    <property type="evidence" value="ECO:0007669"/>
    <property type="project" value="TreeGrafter"/>
</dbReference>
<evidence type="ECO:0000256" key="1">
    <source>
        <dbReference type="ARBA" id="ARBA00004141"/>
    </source>
</evidence>
<reference evidence="6" key="1">
    <citation type="submission" date="2020-11" db="EMBL/GenBank/DDBJ databases">
        <title>Kefir isolates.</title>
        <authorList>
            <person name="Marcisauskas S."/>
            <person name="Kim Y."/>
            <person name="Blasche S."/>
        </authorList>
    </citation>
    <scope>NUCLEOTIDE SEQUENCE</scope>
    <source>
        <strain evidence="6">Olga-1</strain>
    </source>
</reference>
<keyword evidence="5" id="KW-0472">Membrane</keyword>
<dbReference type="EMBL" id="PUHW01000010">
    <property type="protein sequence ID" value="KAG0691032.1"/>
    <property type="molecule type" value="Genomic_DNA"/>
</dbReference>
<keyword evidence="2" id="KW-0813">Transport</keyword>
<evidence type="ECO:0000256" key="4">
    <source>
        <dbReference type="ARBA" id="ARBA00022989"/>
    </source>
</evidence>
<comment type="subcellular location">
    <subcellularLocation>
        <location evidence="1">Membrane</location>
        <topology evidence="1">Multi-pass membrane protein</topology>
    </subcellularLocation>
</comment>
<dbReference type="Proteomes" id="UP000697127">
    <property type="component" value="Unassembled WGS sequence"/>
</dbReference>
<evidence type="ECO:0000313" key="6">
    <source>
        <dbReference type="EMBL" id="KAG0691032.1"/>
    </source>
</evidence>
<proteinExistence type="predicted"/>
<dbReference type="PANTHER" id="PTHR43791">
    <property type="entry name" value="PERMEASE-RELATED"/>
    <property type="match status" value="1"/>
</dbReference>
<dbReference type="GO" id="GO:0016020">
    <property type="term" value="C:membrane"/>
    <property type="evidence" value="ECO:0007669"/>
    <property type="project" value="UniProtKB-SubCell"/>
</dbReference>
<dbReference type="AlphaFoldDB" id="A0A9P6WPS7"/>
<comment type="caution">
    <text evidence="6">The sequence shown here is derived from an EMBL/GenBank/DDBJ whole genome shotgun (WGS) entry which is preliminary data.</text>
</comment>
<protein>
    <recommendedName>
        <fullName evidence="8">Allantoate permease</fullName>
    </recommendedName>
</protein>
<name>A0A9P6WPS7_9ASCO</name>
<evidence type="ECO:0008006" key="8">
    <source>
        <dbReference type="Google" id="ProtNLM"/>
    </source>
</evidence>
<evidence type="ECO:0000256" key="3">
    <source>
        <dbReference type="ARBA" id="ARBA00022692"/>
    </source>
</evidence>
<organism evidence="6 7">
    <name type="scientific">Pichia californica</name>
    <dbReference type="NCBI Taxonomy" id="460514"/>
    <lineage>
        <taxon>Eukaryota</taxon>
        <taxon>Fungi</taxon>
        <taxon>Dikarya</taxon>
        <taxon>Ascomycota</taxon>
        <taxon>Saccharomycotina</taxon>
        <taxon>Pichiomycetes</taxon>
        <taxon>Pichiales</taxon>
        <taxon>Pichiaceae</taxon>
        <taxon>Pichia</taxon>
    </lineage>
</organism>
<accession>A0A9P6WPS7</accession>
<evidence type="ECO:0000256" key="5">
    <source>
        <dbReference type="ARBA" id="ARBA00023136"/>
    </source>
</evidence>
<evidence type="ECO:0000313" key="7">
    <source>
        <dbReference type="Proteomes" id="UP000697127"/>
    </source>
</evidence>
<sequence length="159" mass="18481">MLESLKPGKQLAEITEITEMSDSSNLSDQLSSILSQKHENIFKNNIDENVDEVEGLDYLKKCSKFTEEELSTLDRKVRWKIDVWITPRIFFKYTLQFLDKLSLNYAAAYSFNKDLIVDQSYSWVAAIFNFGYLAGAMHQIILFKDFQLQILLILSFLFG</sequence>
<keyword evidence="4" id="KW-1133">Transmembrane helix</keyword>
<evidence type="ECO:0000256" key="2">
    <source>
        <dbReference type="ARBA" id="ARBA00022448"/>
    </source>
</evidence>